<keyword evidence="5" id="KW-0800">Toxin</keyword>
<keyword evidence="1 5" id="KW-1277">Toxin-antitoxin system</keyword>
<comment type="similarity">
    <text evidence="5">Belongs to the PINc/VapC protein family.</text>
</comment>
<dbReference type="EC" id="3.1.-.-" evidence="5"/>
<keyword evidence="8" id="KW-1185">Reference proteome</keyword>
<dbReference type="InterPro" id="IPR002716">
    <property type="entry name" value="PIN_dom"/>
</dbReference>
<keyword evidence="2 5" id="KW-0540">Nuclease</keyword>
<keyword evidence="5" id="KW-0460">Magnesium</keyword>
<dbReference type="Proteomes" id="UP000291613">
    <property type="component" value="Unassembled WGS sequence"/>
</dbReference>
<feature type="binding site" evidence="5">
    <location>
        <position position="129"/>
    </location>
    <ligand>
        <name>Mg(2+)</name>
        <dbReference type="ChEBI" id="CHEBI:18420"/>
    </ligand>
</feature>
<evidence type="ECO:0000256" key="1">
    <source>
        <dbReference type="ARBA" id="ARBA00022649"/>
    </source>
</evidence>
<comment type="cofactor">
    <cofactor evidence="5">
        <name>Mg(2+)</name>
        <dbReference type="ChEBI" id="CHEBI:18420"/>
    </cofactor>
</comment>
<dbReference type="SUPFAM" id="SSF88723">
    <property type="entry name" value="PIN domain-like"/>
    <property type="match status" value="1"/>
</dbReference>
<evidence type="ECO:0000259" key="6">
    <source>
        <dbReference type="Pfam" id="PF01850"/>
    </source>
</evidence>
<dbReference type="GO" id="GO:0004540">
    <property type="term" value="F:RNA nuclease activity"/>
    <property type="evidence" value="ECO:0007669"/>
    <property type="project" value="InterPro"/>
</dbReference>
<reference evidence="7 8" key="1">
    <citation type="submission" date="2019-02" db="EMBL/GenBank/DDBJ databases">
        <title>Hansschlegelia quercus sp. nov., a novel methylotrophic bacterium from buds of oak (Quercus robur L.).</title>
        <authorList>
            <person name="Agafonova N.V."/>
            <person name="Kaparullina E.N."/>
            <person name="Grouzdev D.S."/>
            <person name="Doronina N.V."/>
        </authorList>
    </citation>
    <scope>NUCLEOTIDE SEQUENCE [LARGE SCALE GENOMIC DNA]</scope>
    <source>
        <strain evidence="7 8">Dub</strain>
    </source>
</reference>
<proteinExistence type="inferred from homology"/>
<feature type="binding site" evidence="5">
    <location>
        <position position="28"/>
    </location>
    <ligand>
        <name>Mg(2+)</name>
        <dbReference type="ChEBI" id="CHEBI:18420"/>
    </ligand>
</feature>
<dbReference type="Pfam" id="PF01850">
    <property type="entry name" value="PIN"/>
    <property type="match status" value="1"/>
</dbReference>
<dbReference type="GO" id="GO:0090729">
    <property type="term" value="F:toxin activity"/>
    <property type="evidence" value="ECO:0007669"/>
    <property type="project" value="UniProtKB-KW"/>
</dbReference>
<dbReference type="GO" id="GO:0016787">
    <property type="term" value="F:hydrolase activity"/>
    <property type="evidence" value="ECO:0007669"/>
    <property type="project" value="UniProtKB-KW"/>
</dbReference>
<dbReference type="AlphaFoldDB" id="A0A4Q9GLF7"/>
<dbReference type="RefSeq" id="WP_131001414.1">
    <property type="nucleotide sequence ID" value="NZ_JBHSZR010000002.1"/>
</dbReference>
<evidence type="ECO:0000313" key="8">
    <source>
        <dbReference type="Proteomes" id="UP000291613"/>
    </source>
</evidence>
<evidence type="ECO:0000313" key="7">
    <source>
        <dbReference type="EMBL" id="TBN55163.1"/>
    </source>
</evidence>
<comment type="function">
    <text evidence="5">Toxic component of a toxin-antitoxin (TA) system. An RNase.</text>
</comment>
<dbReference type="InterPro" id="IPR029060">
    <property type="entry name" value="PIN-like_dom_sf"/>
</dbReference>
<evidence type="ECO:0000256" key="3">
    <source>
        <dbReference type="ARBA" id="ARBA00022723"/>
    </source>
</evidence>
<keyword evidence="4 5" id="KW-0378">Hydrolase</keyword>
<dbReference type="Gene3D" id="3.40.50.1010">
    <property type="entry name" value="5'-nuclease"/>
    <property type="match status" value="1"/>
</dbReference>
<evidence type="ECO:0000256" key="5">
    <source>
        <dbReference type="HAMAP-Rule" id="MF_00265"/>
    </source>
</evidence>
<dbReference type="OrthoDB" id="163436at2"/>
<protein>
    <recommendedName>
        <fullName evidence="5">Ribonuclease VapC</fullName>
        <shortName evidence="5">RNase VapC</shortName>
        <ecNumber evidence="5">3.1.-.-</ecNumber>
    </recommendedName>
    <alternativeName>
        <fullName evidence="5">Toxin VapC</fullName>
    </alternativeName>
</protein>
<gene>
    <name evidence="5" type="primary">vapC</name>
    <name evidence="7" type="ORF">EYR15_03220</name>
</gene>
<accession>A0A4Q9GLF7</accession>
<name>A0A4Q9GLF7_9HYPH</name>
<comment type="caution">
    <text evidence="7">The sequence shown here is derived from an EMBL/GenBank/DDBJ whole genome shotgun (WGS) entry which is preliminary data.</text>
</comment>
<sequence length="164" mass="17703">MTGRGTEASRFAAKTCTATMAADSIFIDTNVLVYANQLRSPFHASAVSLLASVGDRGLKACLSQQVLREYYGAVTRPQAEGPALDPSTAAIRIATFRAEFEVLANGAAVMDRLIDLVAAYRVSGKQIHDANIVATMITHGVRRLATFNPSDFRRFADIIDIEPL</sequence>
<dbReference type="GO" id="GO:0000287">
    <property type="term" value="F:magnesium ion binding"/>
    <property type="evidence" value="ECO:0007669"/>
    <property type="project" value="UniProtKB-UniRule"/>
</dbReference>
<dbReference type="EMBL" id="SIUB01000001">
    <property type="protein sequence ID" value="TBN55163.1"/>
    <property type="molecule type" value="Genomic_DNA"/>
</dbReference>
<keyword evidence="3 5" id="KW-0479">Metal-binding</keyword>
<evidence type="ECO:0000256" key="4">
    <source>
        <dbReference type="ARBA" id="ARBA00022801"/>
    </source>
</evidence>
<dbReference type="HAMAP" id="MF_00265">
    <property type="entry name" value="VapC_Nob1"/>
    <property type="match status" value="1"/>
</dbReference>
<dbReference type="InterPro" id="IPR022907">
    <property type="entry name" value="VapC_family"/>
</dbReference>
<evidence type="ECO:0000256" key="2">
    <source>
        <dbReference type="ARBA" id="ARBA00022722"/>
    </source>
</evidence>
<organism evidence="7 8">
    <name type="scientific">Hansschlegelia quercus</name>
    <dbReference type="NCBI Taxonomy" id="2528245"/>
    <lineage>
        <taxon>Bacteria</taxon>
        <taxon>Pseudomonadati</taxon>
        <taxon>Pseudomonadota</taxon>
        <taxon>Alphaproteobacteria</taxon>
        <taxon>Hyphomicrobiales</taxon>
        <taxon>Methylopilaceae</taxon>
        <taxon>Hansschlegelia</taxon>
    </lineage>
</organism>
<feature type="domain" description="PIN" evidence="6">
    <location>
        <begin position="25"/>
        <end position="156"/>
    </location>
</feature>